<dbReference type="GO" id="GO:0034511">
    <property type="term" value="F:U3 snoRNA binding"/>
    <property type="evidence" value="ECO:0007669"/>
    <property type="project" value="TreeGrafter"/>
</dbReference>
<dbReference type="VEuPathDB" id="TriTrypDB:TCDM_08206"/>
<dbReference type="GO" id="GO:0030688">
    <property type="term" value="C:preribosome, small subunit precursor"/>
    <property type="evidence" value="ECO:0007669"/>
    <property type="project" value="TreeGrafter"/>
</dbReference>
<dbReference type="GO" id="GO:0003924">
    <property type="term" value="F:GTPase activity"/>
    <property type="evidence" value="ECO:0007669"/>
    <property type="project" value="TreeGrafter"/>
</dbReference>
<dbReference type="PANTHER" id="PTHR12858:SF1">
    <property type="entry name" value="PRE-RRNA-PROCESSING PROTEIN TSR1 HOMOLOG"/>
    <property type="match status" value="1"/>
</dbReference>
<keyword evidence="3" id="KW-0539">Nucleus</keyword>
<evidence type="ECO:0000259" key="5">
    <source>
        <dbReference type="PROSITE" id="PS51714"/>
    </source>
</evidence>
<dbReference type="VEuPathDB" id="TriTrypDB:C3747_171g99"/>
<dbReference type="PANTHER" id="PTHR12858">
    <property type="entry name" value="RIBOSOME BIOGENESIS PROTEIN"/>
    <property type="match status" value="1"/>
</dbReference>
<dbReference type="GO" id="GO:0000479">
    <property type="term" value="P:endonucleolytic cleavage of tricistronic rRNA transcript (SSU-rRNA, 5.8S rRNA, LSU-rRNA)"/>
    <property type="evidence" value="ECO:0007669"/>
    <property type="project" value="TreeGrafter"/>
</dbReference>
<dbReference type="Pfam" id="PF08142">
    <property type="entry name" value="AARP2CN"/>
    <property type="match status" value="1"/>
</dbReference>
<comment type="caution">
    <text evidence="6">The sequence shown here is derived from an EMBL/GenBank/DDBJ whole genome shotgun (WGS) entry which is preliminary data.</text>
</comment>
<dbReference type="VEuPathDB" id="TriTrypDB:TcCLB.508547.20"/>
<dbReference type="VEuPathDB" id="TriTrypDB:TcG_06212"/>
<dbReference type="VEuPathDB" id="TriTrypDB:ECC02_000968"/>
<dbReference type="SMART" id="SM01362">
    <property type="entry name" value="DUF663"/>
    <property type="match status" value="1"/>
</dbReference>
<dbReference type="VEuPathDB" id="TriTrypDB:C4B63_45g210"/>
<dbReference type="GO" id="GO:0000462">
    <property type="term" value="P:maturation of SSU-rRNA from tricistronic rRNA transcript (SSU-rRNA, 5.8S rRNA, LSU-rRNA)"/>
    <property type="evidence" value="ECO:0007669"/>
    <property type="project" value="TreeGrafter"/>
</dbReference>
<protein>
    <submittedName>
        <fullName evidence="6">Pre-rrna-processing protein tsr1</fullName>
    </submittedName>
</protein>
<comment type="similarity">
    <text evidence="4">Belongs to the TRAFAC class translation factor GTPase superfamily. Bms1-like GTPase family. TSR1 subfamily.</text>
</comment>
<dbReference type="VEuPathDB" id="TriTrypDB:TcCLB.508975.20"/>
<organism evidence="6 7">
    <name type="scientific">Trypanosoma cruzi</name>
    <dbReference type="NCBI Taxonomy" id="5693"/>
    <lineage>
        <taxon>Eukaryota</taxon>
        <taxon>Discoba</taxon>
        <taxon>Euglenozoa</taxon>
        <taxon>Kinetoplastea</taxon>
        <taxon>Metakinetoplastina</taxon>
        <taxon>Trypanosomatida</taxon>
        <taxon>Trypanosomatidae</taxon>
        <taxon>Trypanosoma</taxon>
        <taxon>Schizotrypanum</taxon>
    </lineage>
</organism>
<dbReference type="OMA" id="HQFMGLL"/>
<dbReference type="PROSITE" id="PS51714">
    <property type="entry name" value="G_BMS1"/>
    <property type="match status" value="1"/>
</dbReference>
<dbReference type="GO" id="GO:0005525">
    <property type="term" value="F:GTP binding"/>
    <property type="evidence" value="ECO:0007669"/>
    <property type="project" value="TreeGrafter"/>
</dbReference>
<evidence type="ECO:0000256" key="3">
    <source>
        <dbReference type="ARBA" id="ARBA00023242"/>
    </source>
</evidence>
<dbReference type="InterPro" id="IPR007034">
    <property type="entry name" value="BMS1_TSR1_C"/>
</dbReference>
<dbReference type="VEuPathDB" id="TriTrypDB:TcCL_NonESM07388"/>
<accession>A0A2V2W4V4</accession>
<dbReference type="Pfam" id="PF04950">
    <property type="entry name" value="RIBIOP_C"/>
    <property type="match status" value="1"/>
</dbReference>
<gene>
    <name evidence="6" type="ORF">C3747_171g99</name>
</gene>
<dbReference type="InterPro" id="IPR039761">
    <property type="entry name" value="Bms1/Tsr1"/>
</dbReference>
<comment type="subcellular location">
    <subcellularLocation>
        <location evidence="1">Nucleus</location>
        <location evidence="1">Nucleolus</location>
    </subcellularLocation>
</comment>
<dbReference type="AlphaFoldDB" id="A0A2V2W4V4"/>
<dbReference type="EMBL" id="PRFC01000171">
    <property type="protein sequence ID" value="PWV03696.1"/>
    <property type="molecule type" value="Genomic_DNA"/>
</dbReference>
<reference evidence="6 7" key="1">
    <citation type="journal article" date="2018" name="Microb. Genom.">
        <title>Expanding an expanded genome: long-read sequencing of Trypanosoma cruzi.</title>
        <authorList>
            <person name="Berna L."/>
            <person name="Rodriguez M."/>
            <person name="Chiribao M.L."/>
            <person name="Parodi-Talice A."/>
            <person name="Pita S."/>
            <person name="Rijo G."/>
            <person name="Alvarez-Valin F."/>
            <person name="Robello C."/>
        </authorList>
    </citation>
    <scope>NUCLEOTIDE SEQUENCE [LARGE SCALE GENOMIC DNA]</scope>
    <source>
        <strain evidence="6 7">TCC</strain>
    </source>
</reference>
<dbReference type="SMART" id="SM00785">
    <property type="entry name" value="AARP2CN"/>
    <property type="match status" value="1"/>
</dbReference>
<dbReference type="GO" id="GO:0005730">
    <property type="term" value="C:nucleolus"/>
    <property type="evidence" value="ECO:0007669"/>
    <property type="project" value="UniProtKB-SubCell"/>
</dbReference>
<proteinExistence type="inferred from homology"/>
<name>A0A2V2W4V4_TRYCR</name>
<dbReference type="Proteomes" id="UP000246078">
    <property type="component" value="Unassembled WGS sequence"/>
</dbReference>
<dbReference type="VEuPathDB" id="TriTrypDB:TcYC6_0012550"/>
<keyword evidence="2" id="KW-0690">Ribosome biogenesis</keyword>
<evidence type="ECO:0000313" key="7">
    <source>
        <dbReference type="Proteomes" id="UP000246078"/>
    </source>
</evidence>
<evidence type="ECO:0000256" key="1">
    <source>
        <dbReference type="ARBA" id="ARBA00004604"/>
    </source>
</evidence>
<dbReference type="VEuPathDB" id="TriTrypDB:Tc_MARK_8309"/>
<evidence type="ECO:0000313" key="6">
    <source>
        <dbReference type="EMBL" id="PWV03696.1"/>
    </source>
</evidence>
<evidence type="ECO:0000256" key="4">
    <source>
        <dbReference type="ARBA" id="ARBA00038288"/>
    </source>
</evidence>
<sequence>MPRNKAHKQRFSSKRAFAGNAKGRFFNSNATGVKTFLPMETKERIRKSVILQRKRSASALKTNQLGSLGGAPRVIGVIPANESGNTDLVVQGICRAMGGVKPDKCFPFSMTSKEKKANFTFIWENQYNDQDCIDIAKVADFLVFTLDASQSVQQTIREMQDAPPIEYDHDEGCSVASGKTWFGDIGLCITDFTRSMITALNAQGVPSIVVVLQNLETFAEKQRQQVLRVHQRYFTSVLPDTTKTFAIVEDNEYDSLLRHLQVTKLRSLLWREQHPYLVVEQGSYLSDTQKLIIGGYLRGMSISSKQLIHLTNYGTYQIEGISFNDPTSGDPHYADYSQVDQREPLEHVQANATLEDAEGPTEEDLAYHHSLDTKKIRVPEGVSDYQAAWYDLEENEILEETPMPINLMGEEEDASVGAEFLSHYTSKTDVDFLKVRHIIRLERVTDEEREAEIERIREESEGDAWNPDMVNTPLNLPARERFAKYRGLKSFPTGKWDITENLPPHYAYIYKLQGITRIRKAALTKCAEGPVVINQFVYITIVGVPKSVWENAMTSGYIIASGQLEHEQKWSVLHFQVQRNLEWEEPIKSKTPMLAHIGFRKFYVSPLFSDITASDRTKFARFFHPSESFCMASFFGPISYQPCPILLFEVPSLEEQKSGDSLRLACFGGALPPNPDLLILKRAVLTGRVATIHKKQIVVKYMFFNDNDVRWFQPVDLHTRMGRRGKITKAVGTHGLFKASLNDQVMQHDLVCMDLYKRVFPKWTTLPFNIADLKNHSNEEVQY</sequence>
<dbReference type="VEuPathDB" id="TriTrypDB:TcBrA4_0000870"/>
<dbReference type="VEuPathDB" id="TriTrypDB:BCY84_12653"/>
<evidence type="ECO:0000256" key="2">
    <source>
        <dbReference type="ARBA" id="ARBA00022517"/>
    </source>
</evidence>
<dbReference type="SMR" id="A0A2V2W4V4"/>
<feature type="domain" description="Bms1-type G" evidence="5">
    <location>
        <begin position="71"/>
        <end position="266"/>
    </location>
</feature>
<dbReference type="InterPro" id="IPR012948">
    <property type="entry name" value="AARP2CN"/>
</dbReference>
<dbReference type="InterPro" id="IPR030387">
    <property type="entry name" value="G_Bms1/Tsr1_dom"/>
</dbReference>
<dbReference type="OrthoDB" id="119302at2759"/>
<dbReference type="VEuPathDB" id="TriTrypDB:TCSYLVIO_009775"/>